<organism evidence="3 4">
    <name type="scientific">Trypanosoma cruzi marinkellei</name>
    <dbReference type="NCBI Taxonomy" id="85056"/>
    <lineage>
        <taxon>Eukaryota</taxon>
        <taxon>Discoba</taxon>
        <taxon>Euglenozoa</taxon>
        <taxon>Kinetoplastea</taxon>
        <taxon>Metakinetoplastina</taxon>
        <taxon>Trypanosomatida</taxon>
        <taxon>Trypanosomatidae</taxon>
        <taxon>Trypanosoma</taxon>
        <taxon>Schizotrypanum</taxon>
    </lineage>
</organism>
<keyword evidence="2" id="KW-0812">Transmembrane</keyword>
<reference evidence="3 4" key="1">
    <citation type="journal article" date="2012" name="BMC Genomics">
        <title>Comparative genomic analysis of human infective Trypanosoma cruzi lineages with the bat-restricted subspecies T. cruzi marinkellei.</title>
        <authorList>
            <person name="Franzen O."/>
            <person name="Talavera-Lopez C."/>
            <person name="Ochaya S."/>
            <person name="Butler C.E."/>
            <person name="Messenger L.A."/>
            <person name="Lewis M.D."/>
            <person name="Llewellyn M.S."/>
            <person name="Marinkelle C.J."/>
            <person name="Tyler K.M."/>
            <person name="Miles M.A."/>
            <person name="Andersson B."/>
        </authorList>
    </citation>
    <scope>NUCLEOTIDE SEQUENCE [LARGE SCALE GENOMIC DNA]</scope>
    <source>
        <strain evidence="3 4">B7</strain>
    </source>
</reference>
<protein>
    <submittedName>
        <fullName evidence="3">Uncharacterized protein</fullName>
    </submittedName>
</protein>
<dbReference type="AlphaFoldDB" id="K2N4A8"/>
<keyword evidence="4" id="KW-1185">Reference proteome</keyword>
<feature type="compositionally biased region" description="Basic and acidic residues" evidence="1">
    <location>
        <begin position="136"/>
        <end position="147"/>
    </location>
</feature>
<dbReference type="Proteomes" id="UP000007350">
    <property type="component" value="Unassembled WGS sequence"/>
</dbReference>
<comment type="caution">
    <text evidence="3">The sequence shown here is derived from an EMBL/GenBank/DDBJ whole genome shotgun (WGS) entry which is preliminary data.</text>
</comment>
<feature type="non-terminal residue" evidence="3">
    <location>
        <position position="1"/>
    </location>
</feature>
<dbReference type="EMBL" id="AHKC01009614">
    <property type="protein sequence ID" value="EKF32769.1"/>
    <property type="molecule type" value="Genomic_DNA"/>
</dbReference>
<keyword evidence="2" id="KW-1133">Transmembrane helix</keyword>
<evidence type="ECO:0000313" key="3">
    <source>
        <dbReference type="EMBL" id="EKF32769.1"/>
    </source>
</evidence>
<accession>K2N4A8</accession>
<gene>
    <name evidence="3" type="ORF">MOQ_003377</name>
</gene>
<evidence type="ECO:0000313" key="4">
    <source>
        <dbReference type="Proteomes" id="UP000007350"/>
    </source>
</evidence>
<evidence type="ECO:0000256" key="1">
    <source>
        <dbReference type="SAM" id="MobiDB-lite"/>
    </source>
</evidence>
<feature type="transmembrane region" description="Helical" evidence="2">
    <location>
        <begin position="12"/>
        <end position="36"/>
    </location>
</feature>
<feature type="region of interest" description="Disordered" evidence="1">
    <location>
        <begin position="127"/>
        <end position="154"/>
    </location>
</feature>
<sequence length="521" mass="57316">AKRWVLPCVLSTLIASLIFSTETLLFLFLLAAFLIYPLTLRVPPSHLRKMWRRQLSLSVFWQVLTLSRPMHVSRVVLITEEREKKGGLRMDSFSTTPFIPPSPTRSLITFPVPAVSQHTALEENRHFRTASINASPDRESGKSRQAGDRGSLSRMNPQAARLLGNSTAVDKSSLSTAMNINNHLVAHLSSSKVFSRSVGDTLRLDAQPKSLLNLALIVITTEGVPVNGNKMTTSSSSGGNGLIVQKFRRILQRARALERPPPPESKREQYQAYINCVIPFLQFLRRQCTLKVYVTTPSVLSSLPTLDTGKIVRLDHLAHLSHLVDEGEDDGITSTLLAHSSQQVLMGQLPPLEHIDTSARAFAVLAAYLLQGSRLSIYSRPGNKGCGIIIPLKMGSNDIELAPEPNPCPPFLQKALIDIWKGWTDEDVFIFIDTDVVMNIITTQKELLGGDGSDGLGTSEDYQSIIMASQEGCKTARETSKRLFSTFSAMSLGFKRQRALNNSLQNPEGSSVFLTLGGKGT</sequence>
<keyword evidence="2" id="KW-0472">Membrane</keyword>
<proteinExistence type="predicted"/>
<dbReference type="OrthoDB" id="271962at2759"/>
<name>K2N4A8_TRYCR</name>
<evidence type="ECO:0000256" key="2">
    <source>
        <dbReference type="SAM" id="Phobius"/>
    </source>
</evidence>